<sequence length="389" mass="43994">MTPKELSEDDKKIFHAIDKNDVILLRAALVDKRNVNILNENLITPLQHASYRGNKEMVQILLDQGADPNLCEHAYGYTALHFAGLSGNVDVCNLLLLAGAKSSAVNTLGRTAAQMAAFVGNHNCVTTINNYVQKKDVEYYTVVQGQQTKPYLQPFLSESFHKFIMTINVHPVRIALNLQSIVGLIEHLDEIRNVLELMCRKEMKGKEMNEVMSLKFHYLGYIVEAISKIRKNKKDDDDKKSDVFELFTRKLLKPNKDGNLDFMDNFLKECIREFPFRECTLFKQMVASLTGNDPPSALSVITAAINGQRGFMDHISVCNTCGEEKPGKKCSKCKVVQYCDRNCQRLHWFVHKKACTRLSQSSSDQSEPQETKVDPSDLNAEIENLLVSN</sequence>
<dbReference type="EMBL" id="JASPKY010000120">
    <property type="protein sequence ID" value="KAK9732315.1"/>
    <property type="molecule type" value="Genomic_DNA"/>
</dbReference>
<evidence type="ECO:0000256" key="1">
    <source>
        <dbReference type="ARBA" id="ARBA00004138"/>
    </source>
</evidence>
<evidence type="ECO:0000256" key="7">
    <source>
        <dbReference type="ARBA" id="ARBA00023069"/>
    </source>
</evidence>
<evidence type="ECO:0000313" key="12">
    <source>
        <dbReference type="EMBL" id="KAK9732315.1"/>
    </source>
</evidence>
<evidence type="ECO:0000256" key="3">
    <source>
        <dbReference type="ARBA" id="ARBA00022737"/>
    </source>
</evidence>
<keyword evidence="6 9" id="KW-0040">ANK repeat</keyword>
<keyword evidence="5" id="KW-0862">Zinc</keyword>
<dbReference type="InterPro" id="IPR052452">
    <property type="entry name" value="Ankyrin-MYND_dom_contain_2"/>
</dbReference>
<dbReference type="GO" id="GO:0008270">
    <property type="term" value="F:zinc ion binding"/>
    <property type="evidence" value="ECO:0007669"/>
    <property type="project" value="UniProtKB-KW"/>
</dbReference>
<accession>A0AAW1LEM4</accession>
<evidence type="ECO:0000256" key="4">
    <source>
        <dbReference type="ARBA" id="ARBA00022771"/>
    </source>
</evidence>
<dbReference type="Proteomes" id="UP001458880">
    <property type="component" value="Unassembled WGS sequence"/>
</dbReference>
<dbReference type="PROSITE" id="PS50865">
    <property type="entry name" value="ZF_MYND_2"/>
    <property type="match status" value="1"/>
</dbReference>
<dbReference type="InterPro" id="IPR002110">
    <property type="entry name" value="Ankyrin_rpt"/>
</dbReference>
<dbReference type="PANTHER" id="PTHR24150:SF8">
    <property type="entry name" value="ANKYRIN REPEAT AND MYND DOMAIN-CONTAINING PROTEIN 2"/>
    <property type="match status" value="1"/>
</dbReference>
<dbReference type="PROSITE" id="PS50297">
    <property type="entry name" value="ANK_REP_REGION"/>
    <property type="match status" value="2"/>
</dbReference>
<dbReference type="PROSITE" id="PS50088">
    <property type="entry name" value="ANK_REPEAT"/>
    <property type="match status" value="2"/>
</dbReference>
<dbReference type="InterPro" id="IPR002893">
    <property type="entry name" value="Znf_MYND"/>
</dbReference>
<name>A0AAW1LEM4_POPJA</name>
<keyword evidence="2" id="KW-0479">Metal-binding</keyword>
<dbReference type="PANTHER" id="PTHR24150">
    <property type="entry name" value="ANKYRIN REPEAT AND MYND DOMAIN-CONTAINING PROTEIN 2"/>
    <property type="match status" value="1"/>
</dbReference>
<gene>
    <name evidence="12" type="ORF">QE152_g12945</name>
</gene>
<evidence type="ECO:0000256" key="5">
    <source>
        <dbReference type="ARBA" id="ARBA00022833"/>
    </source>
</evidence>
<dbReference type="SMART" id="SM00248">
    <property type="entry name" value="ANK"/>
    <property type="match status" value="3"/>
</dbReference>
<evidence type="ECO:0000256" key="6">
    <source>
        <dbReference type="ARBA" id="ARBA00023043"/>
    </source>
</evidence>
<dbReference type="AlphaFoldDB" id="A0AAW1LEM4"/>
<dbReference type="InterPro" id="IPR036770">
    <property type="entry name" value="Ankyrin_rpt-contain_sf"/>
</dbReference>
<dbReference type="Gene3D" id="6.10.140.2220">
    <property type="match status" value="1"/>
</dbReference>
<evidence type="ECO:0000256" key="8">
    <source>
        <dbReference type="ARBA" id="ARBA00023273"/>
    </source>
</evidence>
<proteinExistence type="predicted"/>
<dbReference type="Pfam" id="PF01753">
    <property type="entry name" value="zf-MYND"/>
    <property type="match status" value="1"/>
</dbReference>
<dbReference type="GO" id="GO:0005929">
    <property type="term" value="C:cilium"/>
    <property type="evidence" value="ECO:0007669"/>
    <property type="project" value="UniProtKB-SubCell"/>
</dbReference>
<evidence type="ECO:0000256" key="9">
    <source>
        <dbReference type="PROSITE-ProRule" id="PRU00023"/>
    </source>
</evidence>
<organism evidence="12 13">
    <name type="scientific">Popillia japonica</name>
    <name type="common">Japanese beetle</name>
    <dbReference type="NCBI Taxonomy" id="7064"/>
    <lineage>
        <taxon>Eukaryota</taxon>
        <taxon>Metazoa</taxon>
        <taxon>Ecdysozoa</taxon>
        <taxon>Arthropoda</taxon>
        <taxon>Hexapoda</taxon>
        <taxon>Insecta</taxon>
        <taxon>Pterygota</taxon>
        <taxon>Neoptera</taxon>
        <taxon>Endopterygota</taxon>
        <taxon>Coleoptera</taxon>
        <taxon>Polyphaga</taxon>
        <taxon>Scarabaeiformia</taxon>
        <taxon>Scarabaeidae</taxon>
        <taxon>Rutelinae</taxon>
        <taxon>Popillia</taxon>
    </lineage>
</organism>
<feature type="domain" description="MYND-type" evidence="11">
    <location>
        <begin position="318"/>
        <end position="355"/>
    </location>
</feature>
<dbReference type="Pfam" id="PF12796">
    <property type="entry name" value="Ank_2"/>
    <property type="match status" value="1"/>
</dbReference>
<evidence type="ECO:0000313" key="13">
    <source>
        <dbReference type="Proteomes" id="UP001458880"/>
    </source>
</evidence>
<keyword evidence="3" id="KW-0677">Repeat</keyword>
<evidence type="ECO:0000256" key="10">
    <source>
        <dbReference type="PROSITE-ProRule" id="PRU00134"/>
    </source>
</evidence>
<keyword evidence="8" id="KW-0966">Cell projection</keyword>
<protein>
    <submittedName>
        <fullName evidence="12">MYND finger</fullName>
    </submittedName>
</protein>
<dbReference type="SUPFAM" id="SSF144232">
    <property type="entry name" value="HIT/MYND zinc finger-like"/>
    <property type="match status" value="1"/>
</dbReference>
<keyword evidence="4 10" id="KW-0863">Zinc-finger</keyword>
<evidence type="ECO:0000256" key="2">
    <source>
        <dbReference type="ARBA" id="ARBA00022723"/>
    </source>
</evidence>
<evidence type="ECO:0000259" key="11">
    <source>
        <dbReference type="PROSITE" id="PS50865"/>
    </source>
</evidence>
<keyword evidence="7" id="KW-0969">Cilium</keyword>
<feature type="repeat" description="ANK" evidence="9">
    <location>
        <begin position="41"/>
        <end position="73"/>
    </location>
</feature>
<keyword evidence="13" id="KW-1185">Reference proteome</keyword>
<comment type="subcellular location">
    <subcellularLocation>
        <location evidence="1">Cell projection</location>
        <location evidence="1">Cilium</location>
    </subcellularLocation>
</comment>
<dbReference type="Gene3D" id="1.25.40.20">
    <property type="entry name" value="Ankyrin repeat-containing domain"/>
    <property type="match status" value="1"/>
</dbReference>
<comment type="caution">
    <text evidence="12">The sequence shown here is derived from an EMBL/GenBank/DDBJ whole genome shotgun (WGS) entry which is preliminary data.</text>
</comment>
<dbReference type="SUPFAM" id="SSF48403">
    <property type="entry name" value="Ankyrin repeat"/>
    <property type="match status" value="1"/>
</dbReference>
<reference evidence="12 13" key="1">
    <citation type="journal article" date="2024" name="BMC Genomics">
        <title>De novo assembly and annotation of Popillia japonica's genome with initial clues to its potential as an invasive pest.</title>
        <authorList>
            <person name="Cucini C."/>
            <person name="Boschi S."/>
            <person name="Funari R."/>
            <person name="Cardaioli E."/>
            <person name="Iannotti N."/>
            <person name="Marturano G."/>
            <person name="Paoli F."/>
            <person name="Bruttini M."/>
            <person name="Carapelli A."/>
            <person name="Frati F."/>
            <person name="Nardi F."/>
        </authorList>
    </citation>
    <scope>NUCLEOTIDE SEQUENCE [LARGE SCALE GENOMIC DNA]</scope>
    <source>
        <strain evidence="12">DMR45628</strain>
    </source>
</reference>
<feature type="repeat" description="ANK" evidence="9">
    <location>
        <begin position="75"/>
        <end position="107"/>
    </location>
</feature>